<accession>A0A7R8WDH2</accession>
<name>A0A7R8WDH2_9CRUS</name>
<protein>
    <submittedName>
        <fullName evidence="1">Uncharacterized protein</fullName>
    </submittedName>
</protein>
<dbReference type="InterPro" id="IPR000315">
    <property type="entry name" value="Znf_B-box"/>
</dbReference>
<dbReference type="InterPro" id="IPR047153">
    <property type="entry name" value="TRIM45/56/19-like"/>
</dbReference>
<dbReference type="PANTHER" id="PTHR25462">
    <property type="entry name" value="BONUS, ISOFORM C-RELATED"/>
    <property type="match status" value="1"/>
</dbReference>
<dbReference type="GO" id="GO:0061630">
    <property type="term" value="F:ubiquitin protein ligase activity"/>
    <property type="evidence" value="ECO:0007669"/>
    <property type="project" value="TreeGrafter"/>
</dbReference>
<dbReference type="OrthoDB" id="5800423at2759"/>
<dbReference type="Pfam" id="PF00643">
    <property type="entry name" value="zf-B_box"/>
    <property type="match status" value="1"/>
</dbReference>
<dbReference type="Gene3D" id="3.30.160.60">
    <property type="entry name" value="Classic Zinc Finger"/>
    <property type="match status" value="1"/>
</dbReference>
<sequence>MLGFMMASETSAVLAALDLIAEHGIPRCAVCNHAFAISDCIAVRGKSIPHLLDCGHSICHSCRSDALLKTDLANRNFMCHVKDCGKTTPGDSVLPVDYWTIGRVCFLMKNASPGGRSTVKKPRGEYLTGDRFTSCGSKISSNAGLEATEPCSECDMTADHHCRKCDADYCNPCFDRIHNQSASKALAKHAPIPLKAISRRGIEIPSQFCSQHREVGSLKSFCEDCQVVVCHTCSGSEHSEHCLVSVAEKNSEARLELSKLEEELQRILIIAKRGEEITVVHLLSIVAVLQVHTS</sequence>
<proteinExistence type="predicted"/>
<dbReference type="CDD" id="cd19756">
    <property type="entry name" value="Bbox2"/>
    <property type="match status" value="1"/>
</dbReference>
<reference evidence="1" key="1">
    <citation type="submission" date="2020-11" db="EMBL/GenBank/DDBJ databases">
        <authorList>
            <person name="Tran Van P."/>
        </authorList>
    </citation>
    <scope>NUCLEOTIDE SEQUENCE</scope>
</reference>
<gene>
    <name evidence="1" type="ORF">CTOB1V02_LOCUS4797</name>
</gene>
<dbReference type="AlphaFoldDB" id="A0A7R8WDH2"/>
<dbReference type="SMART" id="SM00336">
    <property type="entry name" value="BBOX"/>
    <property type="match status" value="2"/>
</dbReference>
<dbReference type="GO" id="GO:0008270">
    <property type="term" value="F:zinc ion binding"/>
    <property type="evidence" value="ECO:0007669"/>
    <property type="project" value="InterPro"/>
</dbReference>
<evidence type="ECO:0000313" key="1">
    <source>
        <dbReference type="EMBL" id="CAD7226883.1"/>
    </source>
</evidence>
<dbReference type="PANTHER" id="PTHR25462:SF296">
    <property type="entry name" value="MEIOTIC P26, ISOFORM F"/>
    <property type="match status" value="1"/>
</dbReference>
<dbReference type="EMBL" id="OB660964">
    <property type="protein sequence ID" value="CAD7226883.1"/>
    <property type="molecule type" value="Genomic_DNA"/>
</dbReference>
<dbReference type="SUPFAM" id="SSF57845">
    <property type="entry name" value="B-box zinc-binding domain"/>
    <property type="match status" value="1"/>
</dbReference>
<organism evidence="1">
    <name type="scientific">Cyprideis torosa</name>
    <dbReference type="NCBI Taxonomy" id="163714"/>
    <lineage>
        <taxon>Eukaryota</taxon>
        <taxon>Metazoa</taxon>
        <taxon>Ecdysozoa</taxon>
        <taxon>Arthropoda</taxon>
        <taxon>Crustacea</taxon>
        <taxon>Oligostraca</taxon>
        <taxon>Ostracoda</taxon>
        <taxon>Podocopa</taxon>
        <taxon>Podocopida</taxon>
        <taxon>Cytherocopina</taxon>
        <taxon>Cytheroidea</taxon>
        <taxon>Cytherideidae</taxon>
        <taxon>Cyprideis</taxon>
    </lineage>
</organism>
<dbReference type="PROSITE" id="PS50119">
    <property type="entry name" value="ZF_BBOX"/>
    <property type="match status" value="1"/>
</dbReference>